<protein>
    <submittedName>
        <fullName evidence="1">Uncharacterized protein</fullName>
    </submittedName>
</protein>
<dbReference type="AlphaFoldDB" id="A0A0H6AXK3"/>
<reference evidence="1 2" key="1">
    <citation type="submission" date="2018-09" db="EMBL/GenBank/DDBJ databases">
        <title>Genomic epidemiology reveals two lineages of Vibrio cholerae that can cause global cholera epidemics despite absence of cholera toxin gene.</title>
        <authorList>
            <person name="Wang H."/>
            <person name="Zen W."/>
            <person name="Yu H."/>
            <person name="Zhang W."/>
            <person name="Pan J."/>
            <person name="Yang C."/>
            <person name="Cui Y."/>
        </authorList>
    </citation>
    <scope>NUCLEOTIDE SEQUENCE [LARGE SCALE GENOMIC DNA]</scope>
    <source>
        <strain evidence="1 2">00-1_S85</strain>
    </source>
</reference>
<evidence type="ECO:0000313" key="2">
    <source>
        <dbReference type="Proteomes" id="UP000471242"/>
    </source>
</evidence>
<dbReference type="EMBL" id="QZRB01000003">
    <property type="protein sequence ID" value="MVD22353.1"/>
    <property type="molecule type" value="Genomic_DNA"/>
</dbReference>
<organism evidence="1 2">
    <name type="scientific">Vibrio cholerae</name>
    <dbReference type="NCBI Taxonomy" id="666"/>
    <lineage>
        <taxon>Bacteria</taxon>
        <taxon>Pseudomonadati</taxon>
        <taxon>Pseudomonadota</taxon>
        <taxon>Gammaproteobacteria</taxon>
        <taxon>Vibrionales</taxon>
        <taxon>Vibrionaceae</taxon>
        <taxon>Vibrio</taxon>
    </lineage>
</organism>
<proteinExistence type="predicted"/>
<dbReference type="Proteomes" id="UP000471242">
    <property type="component" value="Unassembled WGS sequence"/>
</dbReference>
<accession>A0A0H6AXK3</accession>
<gene>
    <name evidence="1" type="ORF">D6U24_03180</name>
</gene>
<comment type="caution">
    <text evidence="1">The sequence shown here is derived from an EMBL/GenBank/DDBJ whole genome shotgun (WGS) entry which is preliminary data.</text>
</comment>
<evidence type="ECO:0000313" key="1">
    <source>
        <dbReference type="EMBL" id="MVD22353.1"/>
    </source>
</evidence>
<sequence>MYHFHFSILEMLNVLSVEPLPSTPIAREIPRSIKVVQVNEKHQIRVKKMLTSSVNSTCHKLLSKQEYSIRKPEIKKIKS</sequence>
<name>A0A0H6AXK3_VIBCL</name>